<dbReference type="SUPFAM" id="SSF57256">
    <property type="entry name" value="Elafin-like"/>
    <property type="match status" value="3"/>
</dbReference>
<sequence length="146" mass="15739">HVHWLGKLSCTLQDPCPLVFQTLLPARPCQNDGHCPGQEKCCSFAGGSACAPPIITNPACPNTDGKIGPCVELCSSDFDCPAGEICCSNGCGRMCISTEKPGSCSPPWMFSWCYNSCLRDSDCSENQKCCPTFWGLFCQEPYNPAI</sequence>
<dbReference type="PROSITE" id="PS51390">
    <property type="entry name" value="WAP"/>
    <property type="match status" value="1"/>
</dbReference>
<dbReference type="Ensembl" id="ENSCVAT00000018821.1">
    <property type="protein sequence ID" value="ENSCVAP00000011757.1"/>
    <property type="gene ID" value="ENSCVAG00000014078.1"/>
</dbReference>
<proteinExistence type="predicted"/>
<protein>
    <recommendedName>
        <fullName evidence="1">WAP domain-containing protein</fullName>
    </recommendedName>
</protein>
<dbReference type="Gene3D" id="4.10.75.10">
    <property type="entry name" value="Elafin-like"/>
    <property type="match status" value="3"/>
</dbReference>
<dbReference type="AlphaFoldDB" id="A0A3Q2D0K0"/>
<dbReference type="InterPro" id="IPR050514">
    <property type="entry name" value="WAP_four-disulfide_core"/>
</dbReference>
<reference evidence="2" key="2">
    <citation type="submission" date="2025-09" db="UniProtKB">
        <authorList>
            <consortium name="Ensembl"/>
        </authorList>
    </citation>
    <scope>IDENTIFICATION</scope>
</reference>
<dbReference type="GeneTree" id="ENSGT01100000263740"/>
<reference evidence="2" key="1">
    <citation type="submission" date="2025-08" db="UniProtKB">
        <authorList>
            <consortium name="Ensembl"/>
        </authorList>
    </citation>
    <scope>IDENTIFICATION</scope>
</reference>
<evidence type="ECO:0000259" key="1">
    <source>
        <dbReference type="PROSITE" id="PS51390"/>
    </source>
</evidence>
<evidence type="ECO:0000313" key="2">
    <source>
        <dbReference type="Ensembl" id="ENSCVAP00000011757.1"/>
    </source>
</evidence>
<dbReference type="GO" id="GO:0004867">
    <property type="term" value="F:serine-type endopeptidase inhibitor activity"/>
    <property type="evidence" value="ECO:0007669"/>
    <property type="project" value="TreeGrafter"/>
</dbReference>
<dbReference type="InterPro" id="IPR008197">
    <property type="entry name" value="WAP_dom"/>
</dbReference>
<name>A0A3Q2D0K0_CYPVA</name>
<dbReference type="GO" id="GO:0045087">
    <property type="term" value="P:innate immune response"/>
    <property type="evidence" value="ECO:0007669"/>
    <property type="project" value="TreeGrafter"/>
</dbReference>
<dbReference type="GO" id="GO:0019731">
    <property type="term" value="P:antibacterial humoral response"/>
    <property type="evidence" value="ECO:0007669"/>
    <property type="project" value="TreeGrafter"/>
</dbReference>
<accession>A0A3Q2D0K0</accession>
<keyword evidence="3" id="KW-1185">Reference proteome</keyword>
<dbReference type="PANTHER" id="PTHR19441">
    <property type="entry name" value="WHEY ACDIC PROTEIN WAP"/>
    <property type="match status" value="1"/>
</dbReference>
<dbReference type="SMART" id="SM00217">
    <property type="entry name" value="WAP"/>
    <property type="match status" value="3"/>
</dbReference>
<dbReference type="GO" id="GO:0005615">
    <property type="term" value="C:extracellular space"/>
    <property type="evidence" value="ECO:0007669"/>
    <property type="project" value="TreeGrafter"/>
</dbReference>
<dbReference type="PANTHER" id="PTHR19441:SF95">
    <property type="entry name" value="PERLWAPIN ISOFORM X1"/>
    <property type="match status" value="1"/>
</dbReference>
<feature type="domain" description="WAP" evidence="1">
    <location>
        <begin position="41"/>
        <end position="99"/>
    </location>
</feature>
<dbReference type="Pfam" id="PF00095">
    <property type="entry name" value="WAP"/>
    <property type="match status" value="3"/>
</dbReference>
<dbReference type="OMA" id="GRECMAP"/>
<dbReference type="Proteomes" id="UP000265020">
    <property type="component" value="Unassembled WGS sequence"/>
</dbReference>
<evidence type="ECO:0000313" key="3">
    <source>
        <dbReference type="Proteomes" id="UP000265020"/>
    </source>
</evidence>
<dbReference type="InterPro" id="IPR036645">
    <property type="entry name" value="Elafin-like_sf"/>
</dbReference>
<organism evidence="2 3">
    <name type="scientific">Cyprinodon variegatus</name>
    <name type="common">Sheepshead minnow</name>
    <dbReference type="NCBI Taxonomy" id="28743"/>
    <lineage>
        <taxon>Eukaryota</taxon>
        <taxon>Metazoa</taxon>
        <taxon>Chordata</taxon>
        <taxon>Craniata</taxon>
        <taxon>Vertebrata</taxon>
        <taxon>Euteleostomi</taxon>
        <taxon>Actinopterygii</taxon>
        <taxon>Neopterygii</taxon>
        <taxon>Teleostei</taxon>
        <taxon>Neoteleostei</taxon>
        <taxon>Acanthomorphata</taxon>
        <taxon>Ovalentaria</taxon>
        <taxon>Atherinomorphae</taxon>
        <taxon>Cyprinodontiformes</taxon>
        <taxon>Cyprinodontidae</taxon>
        <taxon>Cyprinodon</taxon>
    </lineage>
</organism>